<name>A0A369I319_9BACT</name>
<accession>A0A369I319</accession>
<dbReference type="EMBL" id="QPIW01000038">
    <property type="protein sequence ID" value="RDB02655.1"/>
    <property type="molecule type" value="Genomic_DNA"/>
</dbReference>
<dbReference type="OrthoDB" id="1524066at2"/>
<dbReference type="PROSITE" id="PS51257">
    <property type="entry name" value="PROKAR_LIPOPROTEIN"/>
    <property type="match status" value="1"/>
</dbReference>
<comment type="caution">
    <text evidence="1">The sequence shown here is derived from an EMBL/GenBank/DDBJ whole genome shotgun (WGS) entry which is preliminary data.</text>
</comment>
<dbReference type="InterPro" id="IPR036909">
    <property type="entry name" value="Cyt_c-like_dom_sf"/>
</dbReference>
<dbReference type="RefSeq" id="WP_114464226.1">
    <property type="nucleotide sequence ID" value="NZ_QPIW01000038.1"/>
</dbReference>
<reference evidence="1 2" key="1">
    <citation type="submission" date="2018-07" db="EMBL/GenBank/DDBJ databases">
        <title>Genome analysis of Runella aurantiaca.</title>
        <authorList>
            <person name="Yang X."/>
        </authorList>
    </citation>
    <scope>NUCLEOTIDE SEQUENCE [LARGE SCALE GENOMIC DNA]</scope>
    <source>
        <strain evidence="1 2">YX9</strain>
    </source>
</reference>
<dbReference type="Proteomes" id="UP000253141">
    <property type="component" value="Unassembled WGS sequence"/>
</dbReference>
<dbReference type="PANTHER" id="PTHR35889:SF3">
    <property type="entry name" value="F-BOX DOMAIN-CONTAINING PROTEIN"/>
    <property type="match status" value="1"/>
</dbReference>
<evidence type="ECO:0008006" key="3">
    <source>
        <dbReference type="Google" id="ProtNLM"/>
    </source>
</evidence>
<evidence type="ECO:0000313" key="2">
    <source>
        <dbReference type="Proteomes" id="UP000253141"/>
    </source>
</evidence>
<gene>
    <name evidence="1" type="ORF">DVG78_27525</name>
</gene>
<dbReference type="SUPFAM" id="SSF46626">
    <property type="entry name" value="Cytochrome c"/>
    <property type="match status" value="1"/>
</dbReference>
<dbReference type="GO" id="GO:0020037">
    <property type="term" value="F:heme binding"/>
    <property type="evidence" value="ECO:0007669"/>
    <property type="project" value="InterPro"/>
</dbReference>
<dbReference type="GO" id="GO:0009055">
    <property type="term" value="F:electron transfer activity"/>
    <property type="evidence" value="ECO:0007669"/>
    <property type="project" value="InterPro"/>
</dbReference>
<keyword evidence="2" id="KW-1185">Reference proteome</keyword>
<dbReference type="AlphaFoldDB" id="A0A369I319"/>
<evidence type="ECO:0000313" key="1">
    <source>
        <dbReference type="EMBL" id="RDB02655.1"/>
    </source>
</evidence>
<proteinExistence type="predicted"/>
<dbReference type="PANTHER" id="PTHR35889">
    <property type="entry name" value="CYCLOINULO-OLIGOSACCHARIDE FRUCTANOTRANSFERASE-RELATED"/>
    <property type="match status" value="1"/>
</dbReference>
<organism evidence="1 2">
    <name type="scientific">Runella aurantiaca</name>
    <dbReference type="NCBI Taxonomy" id="2282308"/>
    <lineage>
        <taxon>Bacteria</taxon>
        <taxon>Pseudomonadati</taxon>
        <taxon>Bacteroidota</taxon>
        <taxon>Cytophagia</taxon>
        <taxon>Cytophagales</taxon>
        <taxon>Spirosomataceae</taxon>
        <taxon>Runella</taxon>
    </lineage>
</organism>
<sequence>MEPLKFLLFIGIIGVLGSCLYEKPTPETTSTTTPDPANPSNGTNTATGIALTCTIVPNTTASDQVCFNTQILPLIVSNCATSGCHDAKSKEDGYELTSYKTITSKGINISKPLSSKLYQVMIDTGKDRMPPSAPLSKAQTDLFLKWIQQGAKETICNVSVDTTNVTFSKSVKPLLDTYCVGCHKTGAASGSVLLDSYTGVKIYVDNQRLFGTMSSQQGYSPMPPTGKLTDCQLLVVQKWILQGAKND</sequence>
<protein>
    <recommendedName>
        <fullName evidence="3">Cytochrome C Planctomycete-type domain-containing protein</fullName>
    </recommendedName>
</protein>